<evidence type="ECO:0000256" key="4">
    <source>
        <dbReference type="ARBA" id="ARBA00023187"/>
    </source>
</evidence>
<name>A0A7R9P985_TIMCA</name>
<feature type="compositionally biased region" description="Basic and acidic residues" evidence="7">
    <location>
        <begin position="366"/>
        <end position="376"/>
    </location>
</feature>
<dbReference type="GO" id="GO:0016556">
    <property type="term" value="P:mRNA modification"/>
    <property type="evidence" value="ECO:0007669"/>
    <property type="project" value="InterPro"/>
</dbReference>
<gene>
    <name evidence="8" type="ORF">TCMB3V08_LOCUS7114</name>
</gene>
<comment type="subcellular location">
    <subcellularLocation>
        <location evidence="1">Nucleus</location>
    </subcellularLocation>
</comment>
<sequence length="447" mass="50387">MAEEASTMLGSPGLACHPRRVQLTDQQLEAVTKEDLVKHWKELESYVDFLESNTSVQEGELTSIRELEERARQQHLESVHREKVLVRRLATKEQEMQEYVSQITELKASQAPGATALRSALLDPAVNLLLQRLRQELNSTRARLEETQNELSAWKFTPDSNTGKRLMAKCRLLYQENEDLGRMISSGRLAKLEGELALQKSFSEEVKKSQSELDEFLQELDEDVEGMQSTIYYLQQELRKSKDTVTALQQENILLKTGGEGEVLAPRELSTPTQAPTAAKMWQKEMESEESQKKVPASPTPPEQYAGEDSSDSGELILKLEEEEELEGEADSESAADKDTPLTGEAEPQLSIKHVEDPRVTLSYAEELRMSIKPAEEPQQVNSKKEEVSRKRSFPKEEDSSGDDSDNVPLIKKVRRDSEISLHYEDDDEAELITGEPAGSRLSDEQA</sequence>
<evidence type="ECO:0000256" key="7">
    <source>
        <dbReference type="SAM" id="MobiDB-lite"/>
    </source>
</evidence>
<dbReference type="InterPro" id="IPR033757">
    <property type="entry name" value="WTAP"/>
</dbReference>
<dbReference type="Pfam" id="PF17098">
    <property type="entry name" value="Wtap"/>
    <property type="match status" value="1"/>
</dbReference>
<evidence type="ECO:0000256" key="6">
    <source>
        <dbReference type="SAM" id="Coils"/>
    </source>
</evidence>
<accession>A0A7R9P985</accession>
<keyword evidence="3" id="KW-0507">mRNA processing</keyword>
<evidence type="ECO:0000256" key="2">
    <source>
        <dbReference type="ARBA" id="ARBA00010313"/>
    </source>
</evidence>
<dbReference type="GO" id="GO:0005634">
    <property type="term" value="C:nucleus"/>
    <property type="evidence" value="ECO:0007669"/>
    <property type="project" value="UniProtKB-SubCell"/>
</dbReference>
<feature type="compositionally biased region" description="Basic and acidic residues" evidence="7">
    <location>
        <begin position="383"/>
        <end position="399"/>
    </location>
</feature>
<dbReference type="EMBL" id="OE182408">
    <property type="protein sequence ID" value="CAD7574503.1"/>
    <property type="molecule type" value="Genomic_DNA"/>
</dbReference>
<protein>
    <submittedName>
        <fullName evidence="8">(California timema) hypothetical protein</fullName>
    </submittedName>
</protein>
<dbReference type="PANTHER" id="PTHR15217">
    <property type="entry name" value="WILMS' TUMOR 1-ASSOCIATING PROTEIN"/>
    <property type="match status" value="1"/>
</dbReference>
<feature type="coiled-coil region" evidence="6">
    <location>
        <begin position="89"/>
        <end position="150"/>
    </location>
</feature>
<feature type="region of interest" description="Disordered" evidence="7">
    <location>
        <begin position="264"/>
        <end position="447"/>
    </location>
</feature>
<dbReference type="GO" id="GO:0000381">
    <property type="term" value="P:regulation of alternative mRNA splicing, via spliceosome"/>
    <property type="evidence" value="ECO:0007669"/>
    <property type="project" value="InterPro"/>
</dbReference>
<comment type="similarity">
    <text evidence="2">Belongs to the fl(2)d family.</text>
</comment>
<evidence type="ECO:0000256" key="5">
    <source>
        <dbReference type="ARBA" id="ARBA00023242"/>
    </source>
</evidence>
<keyword evidence="5" id="KW-0539">Nucleus</keyword>
<evidence type="ECO:0000256" key="1">
    <source>
        <dbReference type="ARBA" id="ARBA00004123"/>
    </source>
</evidence>
<keyword evidence="4" id="KW-0508">mRNA splicing</keyword>
<organism evidence="8">
    <name type="scientific">Timema californicum</name>
    <name type="common">California timema</name>
    <name type="synonym">Walking stick</name>
    <dbReference type="NCBI Taxonomy" id="61474"/>
    <lineage>
        <taxon>Eukaryota</taxon>
        <taxon>Metazoa</taxon>
        <taxon>Ecdysozoa</taxon>
        <taxon>Arthropoda</taxon>
        <taxon>Hexapoda</taxon>
        <taxon>Insecta</taxon>
        <taxon>Pterygota</taxon>
        <taxon>Neoptera</taxon>
        <taxon>Polyneoptera</taxon>
        <taxon>Phasmatodea</taxon>
        <taxon>Timematodea</taxon>
        <taxon>Timematoidea</taxon>
        <taxon>Timematidae</taxon>
        <taxon>Timema</taxon>
    </lineage>
</organism>
<reference evidence="8" key="1">
    <citation type="submission" date="2020-11" db="EMBL/GenBank/DDBJ databases">
        <authorList>
            <person name="Tran Van P."/>
        </authorList>
    </citation>
    <scope>NUCLEOTIDE SEQUENCE</scope>
</reference>
<dbReference type="AlphaFoldDB" id="A0A7R9P985"/>
<proteinExistence type="inferred from homology"/>
<keyword evidence="6" id="KW-0175">Coiled coil</keyword>
<feature type="compositionally biased region" description="Basic and acidic residues" evidence="7">
    <location>
        <begin position="282"/>
        <end position="293"/>
    </location>
</feature>
<dbReference type="GO" id="GO:0006397">
    <property type="term" value="P:mRNA processing"/>
    <property type="evidence" value="ECO:0007669"/>
    <property type="project" value="UniProtKB-KW"/>
</dbReference>
<evidence type="ECO:0000256" key="3">
    <source>
        <dbReference type="ARBA" id="ARBA00022664"/>
    </source>
</evidence>
<evidence type="ECO:0000313" key="8">
    <source>
        <dbReference type="EMBL" id="CAD7574503.1"/>
    </source>
</evidence>
<feature type="compositionally biased region" description="Acidic residues" evidence="7">
    <location>
        <begin position="321"/>
        <end position="334"/>
    </location>
</feature>
<dbReference type="GO" id="GO:0008380">
    <property type="term" value="P:RNA splicing"/>
    <property type="evidence" value="ECO:0007669"/>
    <property type="project" value="UniProtKB-KW"/>
</dbReference>
<dbReference type="PANTHER" id="PTHR15217:SF0">
    <property type="entry name" value="PRE-MRNA-SPLICING REGULATOR WTAP"/>
    <property type="match status" value="1"/>
</dbReference>